<dbReference type="InterPro" id="IPR014718">
    <property type="entry name" value="GH-type_carb-bd"/>
</dbReference>
<dbReference type="Gene3D" id="2.70.98.10">
    <property type="match status" value="1"/>
</dbReference>
<feature type="chain" id="PRO_5043717122" evidence="6">
    <location>
        <begin position="28"/>
        <end position="526"/>
    </location>
</feature>
<sequence length="526" mass="58846">MTLSRRHFIERLGSLAAALLAAPRAHAQSAPASPGPQTPNQPRFGFEDVIRRAREIATGPYEANPPPLPESLAKLDYDSYRDIRFRPDKALLGGAGAPFRMHMFHPGFLFTRPVVVNVIRDGVSAPAPYSSSLFDYGRNKFGSLPVNLGFAGFRLHYPLNDPRVQDELISFLGASYFRFLGRKQRYGLSARGLAIGVGAKETEEFPYFREFWIEQPSADADRAVIYALLDGPSLTGAYQFFVYPANETVVDVSLQLFPRRRIERMGVAPLTSMFFVGENDRRFNDDFRPELHDSDGLLMHTGAGEWLWRPLRNPKEISFSAFMDTNPRGFGLMQRDRTFEHYQDIDLGYETRPSYWVEPRGGWGEGRIELIEIPTGDETNDNVVAYWTPNAAPEPGQSLSWGYRITAVSDDFRLHPGGAAHNTWQTSARALGAPEPPAPGSRRFIIDFAGGDLGYYLTDPEKVQIVPSTSAGKIVRTFLVPNPKTEGFRAGIDVQLEKGQTTDLRAFLKSGGRALTETWTFPWKAD</sequence>
<dbReference type="InterPro" id="IPR013783">
    <property type="entry name" value="Ig-like_fold"/>
</dbReference>
<evidence type="ECO:0000313" key="8">
    <source>
        <dbReference type="EMBL" id="XBO38054.1"/>
    </source>
</evidence>
<evidence type="ECO:0000256" key="4">
    <source>
        <dbReference type="ARBA" id="ARBA00022729"/>
    </source>
</evidence>
<reference evidence="8" key="1">
    <citation type="submission" date="2024-05" db="EMBL/GenBank/DDBJ databases">
        <authorList>
            <person name="Kim S."/>
            <person name="Heo J."/>
            <person name="Choi H."/>
            <person name="Choi Y."/>
            <person name="Kwon S.-W."/>
            <person name="Kim Y."/>
        </authorList>
    </citation>
    <scope>NUCLEOTIDE SEQUENCE</scope>
    <source>
        <strain evidence="8">KACC 23698</strain>
    </source>
</reference>
<dbReference type="GO" id="GO:0030246">
    <property type="term" value="F:carbohydrate binding"/>
    <property type="evidence" value="ECO:0007669"/>
    <property type="project" value="InterPro"/>
</dbReference>
<dbReference type="InterPro" id="IPR014756">
    <property type="entry name" value="Ig_E-set"/>
</dbReference>
<dbReference type="Pfam" id="PF04349">
    <property type="entry name" value="MdoG"/>
    <property type="match status" value="1"/>
</dbReference>
<dbReference type="GO" id="GO:0003824">
    <property type="term" value="F:catalytic activity"/>
    <property type="evidence" value="ECO:0007669"/>
    <property type="project" value="InterPro"/>
</dbReference>
<dbReference type="PIRSF" id="PIRSF006281">
    <property type="entry name" value="MdoG"/>
    <property type="match status" value="1"/>
</dbReference>
<evidence type="ECO:0000259" key="7">
    <source>
        <dbReference type="Pfam" id="PF04349"/>
    </source>
</evidence>
<evidence type="ECO:0000256" key="1">
    <source>
        <dbReference type="ARBA" id="ARBA00004418"/>
    </source>
</evidence>
<dbReference type="InterPro" id="IPR007444">
    <property type="entry name" value="Glucan_biosyn_MdoG_C"/>
</dbReference>
<dbReference type="RefSeq" id="WP_406854888.1">
    <property type="nucleotide sequence ID" value="NZ_CP157484.1"/>
</dbReference>
<feature type="signal peptide" evidence="6">
    <location>
        <begin position="1"/>
        <end position="27"/>
    </location>
</feature>
<dbReference type="InterPro" id="IPR011013">
    <property type="entry name" value="Gal_mutarotase_sf_dom"/>
</dbReference>
<evidence type="ECO:0000256" key="5">
    <source>
        <dbReference type="ARBA" id="ARBA00022764"/>
    </source>
</evidence>
<dbReference type="PROSITE" id="PS51318">
    <property type="entry name" value="TAT"/>
    <property type="match status" value="1"/>
</dbReference>
<evidence type="ECO:0000256" key="2">
    <source>
        <dbReference type="ARBA" id="ARBA00005001"/>
    </source>
</evidence>
<name>A0AAU7JDA5_9HYPH</name>
<dbReference type="GO" id="GO:0051274">
    <property type="term" value="P:beta-glucan biosynthetic process"/>
    <property type="evidence" value="ECO:0007669"/>
    <property type="project" value="TreeGrafter"/>
</dbReference>
<organism evidence="8">
    <name type="scientific">Alsobacter sp. KACC 23698</name>
    <dbReference type="NCBI Taxonomy" id="3149229"/>
    <lineage>
        <taxon>Bacteria</taxon>
        <taxon>Pseudomonadati</taxon>
        <taxon>Pseudomonadota</taxon>
        <taxon>Alphaproteobacteria</taxon>
        <taxon>Hyphomicrobiales</taxon>
        <taxon>Alsobacteraceae</taxon>
        <taxon>Alsobacter</taxon>
    </lineage>
</organism>
<accession>A0AAU7JDA5</accession>
<dbReference type="AlphaFoldDB" id="A0AAU7JDA5"/>
<comment type="pathway">
    <text evidence="2">Glycan metabolism; osmoregulated periplasmic glucan (OPG) biosynthesis.</text>
</comment>
<keyword evidence="5" id="KW-0574">Periplasm</keyword>
<keyword evidence="4 6" id="KW-0732">Signal</keyword>
<dbReference type="SUPFAM" id="SSF81296">
    <property type="entry name" value="E set domains"/>
    <property type="match status" value="1"/>
</dbReference>
<dbReference type="Gene3D" id="2.60.40.10">
    <property type="entry name" value="Immunoglobulins"/>
    <property type="match status" value="1"/>
</dbReference>
<dbReference type="PANTHER" id="PTHR30504:SF2">
    <property type="entry name" value="GLUCANS BIOSYNTHESIS PROTEIN G"/>
    <property type="match status" value="1"/>
</dbReference>
<dbReference type="SUPFAM" id="SSF74650">
    <property type="entry name" value="Galactose mutarotase-like"/>
    <property type="match status" value="1"/>
</dbReference>
<comment type="similarity">
    <text evidence="3">Belongs to the OpgD/OpgG family.</text>
</comment>
<protein>
    <submittedName>
        <fullName evidence="8">Glucan biosynthesis protein G</fullName>
    </submittedName>
</protein>
<dbReference type="EMBL" id="CP157484">
    <property type="protein sequence ID" value="XBO38054.1"/>
    <property type="molecule type" value="Genomic_DNA"/>
</dbReference>
<evidence type="ECO:0000256" key="6">
    <source>
        <dbReference type="SAM" id="SignalP"/>
    </source>
</evidence>
<feature type="domain" description="Glucan biosynthesis periplasmic MdoG C-terminal" evidence="7">
    <location>
        <begin position="44"/>
        <end position="523"/>
    </location>
</feature>
<dbReference type="GO" id="GO:0030288">
    <property type="term" value="C:outer membrane-bounded periplasmic space"/>
    <property type="evidence" value="ECO:0007669"/>
    <property type="project" value="TreeGrafter"/>
</dbReference>
<gene>
    <name evidence="8" type="ORF">ABEG18_20410</name>
</gene>
<dbReference type="InterPro" id="IPR006311">
    <property type="entry name" value="TAT_signal"/>
</dbReference>
<dbReference type="FunFam" id="2.70.98.10:FF:000001">
    <property type="entry name" value="Glucans biosynthesis protein G"/>
    <property type="match status" value="1"/>
</dbReference>
<dbReference type="PANTHER" id="PTHR30504">
    <property type="entry name" value="GLUCANS BIOSYNTHESIS PROTEIN"/>
    <property type="match status" value="1"/>
</dbReference>
<comment type="subcellular location">
    <subcellularLocation>
        <location evidence="1">Periplasm</location>
    </subcellularLocation>
</comment>
<dbReference type="InterPro" id="IPR014438">
    <property type="entry name" value="Glucan_biosyn_MdoG/MdoD"/>
</dbReference>
<proteinExistence type="inferred from homology"/>
<evidence type="ECO:0000256" key="3">
    <source>
        <dbReference type="ARBA" id="ARBA00009284"/>
    </source>
</evidence>